<dbReference type="SMART" id="SM00490">
    <property type="entry name" value="HELICc"/>
    <property type="match status" value="1"/>
</dbReference>
<comment type="function">
    <text evidence="15">Plays a critical role in recombination and DNA repair. Helps process Holliday junction intermediates to mature products by catalyzing branch migration. Has replication fork regression activity, unwinds stalled or blocked replication forks to make a HJ that can be resolved. Has a DNA unwinding activity characteristic of a DNA helicase with 3'-5' polarity.</text>
</comment>
<dbReference type="PROSITE" id="PS51194">
    <property type="entry name" value="HELICASE_CTER"/>
    <property type="match status" value="1"/>
</dbReference>
<proteinExistence type="inferred from homology"/>
<dbReference type="NCBIfam" id="NF008165">
    <property type="entry name" value="PRK10917.1-3"/>
    <property type="match status" value="1"/>
</dbReference>
<evidence type="ECO:0000256" key="14">
    <source>
        <dbReference type="ARBA" id="ARBA00048988"/>
    </source>
</evidence>
<dbReference type="NCBIfam" id="NF008168">
    <property type="entry name" value="PRK10917.2-2"/>
    <property type="match status" value="1"/>
</dbReference>
<evidence type="ECO:0000259" key="17">
    <source>
        <dbReference type="PROSITE" id="PS51194"/>
    </source>
</evidence>
<dbReference type="GO" id="GO:0006310">
    <property type="term" value="P:DNA recombination"/>
    <property type="evidence" value="ECO:0007669"/>
    <property type="project" value="UniProtKB-UniRule"/>
</dbReference>
<dbReference type="SUPFAM" id="SSF50249">
    <property type="entry name" value="Nucleic acid-binding proteins"/>
    <property type="match status" value="1"/>
</dbReference>
<sequence length="676" mass="77237">MKLTDPVRTLKGVGTKNESYLEHMGIRTIKELICYFPRTYITYEPAVGLSEVEPDRKQAVLVTLRKSLSQIPGGRVPKLTVTVEEEGRRLQCLWFHMPYLKKSLHPGTNYVFYGKIREEKGKYMMDQPEVYTPEKYRELCQHIQPVYSLTEGVGNRLMVRLMQQVFETCEKFEDYLPGAILKRYQLWDWDEAIRQIHFPTSANELGMARKRLAFDEFFLFALAIRRMKKSNTAVPNSFPILHFSPSERFIADLPYKLTSAQLRTWEEIKEDFKGIGTMNRLIQGDVGSGKTVIAQLALLTVAEEGYQGCLMAPTEVLARQHFESFEKVFSKWDIRCLLLTGSMTAKEKREAYTRIENHQVDIVIGTHALIQDKVQFAQLALVVTDEQHRFGVHQREYLASKGVSPHVLVMSATPIPRTLALILYGDLDISVIDEMPASRKPIKNCVVGTDYRPAAYRFIEKQIRGGRQAYIICPMVEESEWMELENVVDYTERLKTIFPASIWVEMLHGKMSGEEKRQIMEAFGRNEIQVLVSTTVIEVGIDVPNATVMMIENAERFGLAQLHQLRGRVGRGKEQSYCIFIQCSKSETARKRLEILNHSNDGFYIASEDLKLRGPGDLFGLRQSGLMDFQIGDVYQDGDVLQMAGDCAAAWEDQVTGALAKRLSEYMSDENLSVIL</sequence>
<dbReference type="GO" id="GO:0043138">
    <property type="term" value="F:3'-5' DNA helicase activity"/>
    <property type="evidence" value="ECO:0007669"/>
    <property type="project" value="UniProtKB-EC"/>
</dbReference>
<dbReference type="CDD" id="cd17992">
    <property type="entry name" value="DEXHc_RecG"/>
    <property type="match status" value="1"/>
</dbReference>
<evidence type="ECO:0000256" key="12">
    <source>
        <dbReference type="ARBA" id="ARBA00034617"/>
    </source>
</evidence>
<evidence type="ECO:0000256" key="9">
    <source>
        <dbReference type="ARBA" id="ARBA00023172"/>
    </source>
</evidence>
<name>A0A9D1KYK4_9FIRM</name>
<evidence type="ECO:0000256" key="15">
    <source>
        <dbReference type="RuleBase" id="RU363016"/>
    </source>
</evidence>
<reference evidence="18" key="1">
    <citation type="submission" date="2020-10" db="EMBL/GenBank/DDBJ databases">
        <authorList>
            <person name="Gilroy R."/>
        </authorList>
    </citation>
    <scope>NUCLEOTIDE SEQUENCE</scope>
    <source>
        <strain evidence="18">CHK187-14744</strain>
    </source>
</reference>
<gene>
    <name evidence="18" type="primary">recG</name>
    <name evidence="18" type="ORF">IAB63_10250</name>
</gene>
<dbReference type="Pfam" id="PF00270">
    <property type="entry name" value="DEAD"/>
    <property type="match status" value="1"/>
</dbReference>
<dbReference type="InterPro" id="IPR004609">
    <property type="entry name" value="ATP-dep_DNA_helicase_RecG"/>
</dbReference>
<dbReference type="AlphaFoldDB" id="A0A9D1KYK4"/>
<dbReference type="EC" id="5.6.2.4" evidence="13 15"/>
<dbReference type="CDD" id="cd04488">
    <property type="entry name" value="RecG_wedge_OBF"/>
    <property type="match status" value="1"/>
</dbReference>
<dbReference type="GO" id="GO:0016787">
    <property type="term" value="F:hydrolase activity"/>
    <property type="evidence" value="ECO:0007669"/>
    <property type="project" value="UniProtKB-KW"/>
</dbReference>
<dbReference type="GO" id="GO:0003677">
    <property type="term" value="F:DNA binding"/>
    <property type="evidence" value="ECO:0007669"/>
    <property type="project" value="UniProtKB-KW"/>
</dbReference>
<dbReference type="InterPro" id="IPR045562">
    <property type="entry name" value="RecG_dom3_C"/>
</dbReference>
<keyword evidence="8" id="KW-0238">DNA-binding</keyword>
<dbReference type="GO" id="GO:0006281">
    <property type="term" value="P:DNA repair"/>
    <property type="evidence" value="ECO:0007669"/>
    <property type="project" value="UniProtKB-UniRule"/>
</dbReference>
<dbReference type="PANTHER" id="PTHR47964">
    <property type="entry name" value="ATP-DEPENDENT DNA HELICASE HOMOLOG RECG, CHLOROPLASTIC"/>
    <property type="match status" value="1"/>
</dbReference>
<feature type="domain" description="Helicase C-terminal" evidence="17">
    <location>
        <begin position="451"/>
        <end position="611"/>
    </location>
</feature>
<dbReference type="SUPFAM" id="SSF52540">
    <property type="entry name" value="P-loop containing nucleoside triphosphate hydrolases"/>
    <property type="match status" value="2"/>
</dbReference>
<comment type="catalytic activity">
    <reaction evidence="12 15">
        <text>Couples ATP hydrolysis with the unwinding of duplex DNA by translocating in the 3'-5' direction.</text>
        <dbReference type="EC" id="5.6.2.4"/>
    </reaction>
</comment>
<evidence type="ECO:0000256" key="4">
    <source>
        <dbReference type="ARBA" id="ARBA00022763"/>
    </source>
</evidence>
<dbReference type="Pfam" id="PF19833">
    <property type="entry name" value="RecG_dom3_C"/>
    <property type="match status" value="1"/>
</dbReference>
<dbReference type="Gene3D" id="2.40.50.140">
    <property type="entry name" value="Nucleic acid-binding proteins"/>
    <property type="match status" value="1"/>
</dbReference>
<dbReference type="PROSITE" id="PS51192">
    <property type="entry name" value="HELICASE_ATP_BIND_1"/>
    <property type="match status" value="1"/>
</dbReference>
<keyword evidence="10 15" id="KW-0234">DNA repair</keyword>
<keyword evidence="11" id="KW-0413">Isomerase</keyword>
<dbReference type="SMART" id="SM00487">
    <property type="entry name" value="DEXDc"/>
    <property type="match status" value="1"/>
</dbReference>
<evidence type="ECO:0000313" key="18">
    <source>
        <dbReference type="EMBL" id="HIU03620.1"/>
    </source>
</evidence>
<evidence type="ECO:0000256" key="7">
    <source>
        <dbReference type="ARBA" id="ARBA00022840"/>
    </source>
</evidence>
<keyword evidence="3 15" id="KW-0547">Nucleotide-binding</keyword>
<dbReference type="InterPro" id="IPR014001">
    <property type="entry name" value="Helicase_ATP-bd"/>
</dbReference>
<dbReference type="InterPro" id="IPR001650">
    <property type="entry name" value="Helicase_C-like"/>
</dbReference>
<evidence type="ECO:0000256" key="3">
    <source>
        <dbReference type="ARBA" id="ARBA00022741"/>
    </source>
</evidence>
<comment type="similarity">
    <text evidence="1 15">Belongs to the helicase family. RecG subfamily.</text>
</comment>
<keyword evidence="6 15" id="KW-0347">Helicase</keyword>
<evidence type="ECO:0000256" key="10">
    <source>
        <dbReference type="ARBA" id="ARBA00023204"/>
    </source>
</evidence>
<dbReference type="Pfam" id="PF00271">
    <property type="entry name" value="Helicase_C"/>
    <property type="match status" value="1"/>
</dbReference>
<dbReference type="InterPro" id="IPR011545">
    <property type="entry name" value="DEAD/DEAH_box_helicase_dom"/>
</dbReference>
<organism evidence="18 19">
    <name type="scientific">Candidatus Onthocola gallistercoris</name>
    <dbReference type="NCBI Taxonomy" id="2840876"/>
    <lineage>
        <taxon>Bacteria</taxon>
        <taxon>Bacillati</taxon>
        <taxon>Bacillota</taxon>
        <taxon>Bacilli</taxon>
        <taxon>Candidatus Onthocola</taxon>
    </lineage>
</organism>
<dbReference type="NCBIfam" id="TIGR00643">
    <property type="entry name" value="recG"/>
    <property type="match status" value="1"/>
</dbReference>
<dbReference type="PANTHER" id="PTHR47964:SF1">
    <property type="entry name" value="ATP-DEPENDENT DNA HELICASE HOMOLOG RECG, CHLOROPLASTIC"/>
    <property type="match status" value="1"/>
</dbReference>
<dbReference type="InterPro" id="IPR047112">
    <property type="entry name" value="RecG/Mfd"/>
</dbReference>
<reference evidence="18" key="2">
    <citation type="journal article" date="2021" name="PeerJ">
        <title>Extensive microbial diversity within the chicken gut microbiome revealed by metagenomics and culture.</title>
        <authorList>
            <person name="Gilroy R."/>
            <person name="Ravi A."/>
            <person name="Getino M."/>
            <person name="Pursley I."/>
            <person name="Horton D.L."/>
            <person name="Alikhan N.F."/>
            <person name="Baker D."/>
            <person name="Gharbi K."/>
            <person name="Hall N."/>
            <person name="Watson M."/>
            <person name="Adriaenssens E.M."/>
            <person name="Foster-Nyarko E."/>
            <person name="Jarju S."/>
            <person name="Secka A."/>
            <person name="Antonio M."/>
            <person name="Oren A."/>
            <person name="Chaudhuri R.R."/>
            <person name="La Ragione R."/>
            <person name="Hildebrand F."/>
            <person name="Pallen M.J."/>
        </authorList>
    </citation>
    <scope>NUCLEOTIDE SEQUENCE</scope>
    <source>
        <strain evidence="18">CHK187-14744</strain>
    </source>
</reference>
<evidence type="ECO:0000256" key="8">
    <source>
        <dbReference type="ARBA" id="ARBA00023125"/>
    </source>
</evidence>
<dbReference type="Pfam" id="PF17191">
    <property type="entry name" value="RecG_wedge"/>
    <property type="match status" value="1"/>
</dbReference>
<dbReference type="Proteomes" id="UP000824164">
    <property type="component" value="Unassembled WGS sequence"/>
</dbReference>
<protein>
    <recommendedName>
        <fullName evidence="2 15">ATP-dependent DNA helicase RecG</fullName>
        <ecNumber evidence="13 15">5.6.2.4</ecNumber>
    </recommendedName>
</protein>
<evidence type="ECO:0000256" key="6">
    <source>
        <dbReference type="ARBA" id="ARBA00022806"/>
    </source>
</evidence>
<keyword evidence="5 15" id="KW-0378">Hydrolase</keyword>
<comment type="caution">
    <text evidence="18">The sequence shown here is derived from an EMBL/GenBank/DDBJ whole genome shotgun (WGS) entry which is preliminary data.</text>
</comment>
<accession>A0A9D1KYK4</accession>
<dbReference type="Gene3D" id="3.40.50.300">
    <property type="entry name" value="P-loop containing nucleotide triphosphate hydrolases"/>
    <property type="match status" value="2"/>
</dbReference>
<keyword evidence="4 15" id="KW-0227">DNA damage</keyword>
<evidence type="ECO:0000313" key="19">
    <source>
        <dbReference type="Proteomes" id="UP000824164"/>
    </source>
</evidence>
<evidence type="ECO:0000259" key="16">
    <source>
        <dbReference type="PROSITE" id="PS51192"/>
    </source>
</evidence>
<dbReference type="GO" id="GO:0005524">
    <property type="term" value="F:ATP binding"/>
    <property type="evidence" value="ECO:0007669"/>
    <property type="project" value="UniProtKB-KW"/>
</dbReference>
<dbReference type="InterPro" id="IPR027417">
    <property type="entry name" value="P-loop_NTPase"/>
</dbReference>
<evidence type="ECO:0000256" key="5">
    <source>
        <dbReference type="ARBA" id="ARBA00022801"/>
    </source>
</evidence>
<dbReference type="EMBL" id="DVLT01000065">
    <property type="protein sequence ID" value="HIU03620.1"/>
    <property type="molecule type" value="Genomic_DNA"/>
</dbReference>
<evidence type="ECO:0000256" key="1">
    <source>
        <dbReference type="ARBA" id="ARBA00007504"/>
    </source>
</evidence>
<comment type="catalytic activity">
    <reaction evidence="14 15">
        <text>ATP + H2O = ADP + phosphate + H(+)</text>
        <dbReference type="Rhea" id="RHEA:13065"/>
        <dbReference type="ChEBI" id="CHEBI:15377"/>
        <dbReference type="ChEBI" id="CHEBI:15378"/>
        <dbReference type="ChEBI" id="CHEBI:30616"/>
        <dbReference type="ChEBI" id="CHEBI:43474"/>
        <dbReference type="ChEBI" id="CHEBI:456216"/>
        <dbReference type="EC" id="5.6.2.4"/>
    </reaction>
</comment>
<keyword evidence="7 15" id="KW-0067">ATP-binding</keyword>
<dbReference type="InterPro" id="IPR033454">
    <property type="entry name" value="RecG_wedge"/>
</dbReference>
<evidence type="ECO:0000256" key="13">
    <source>
        <dbReference type="ARBA" id="ARBA00034808"/>
    </source>
</evidence>
<keyword evidence="9 15" id="KW-0233">DNA recombination</keyword>
<evidence type="ECO:0000256" key="11">
    <source>
        <dbReference type="ARBA" id="ARBA00023235"/>
    </source>
</evidence>
<dbReference type="InterPro" id="IPR012340">
    <property type="entry name" value="NA-bd_OB-fold"/>
</dbReference>
<evidence type="ECO:0000256" key="2">
    <source>
        <dbReference type="ARBA" id="ARBA00017846"/>
    </source>
</evidence>
<feature type="domain" description="Helicase ATP-binding" evidence="16">
    <location>
        <begin position="271"/>
        <end position="432"/>
    </location>
</feature>